<protein>
    <submittedName>
        <fullName evidence="1">21 kDa protein</fullName>
    </submittedName>
</protein>
<gene>
    <name evidence="1" type="ORF">OWV82_019886</name>
</gene>
<comment type="caution">
    <text evidence="1">The sequence shown here is derived from an EMBL/GenBank/DDBJ whole genome shotgun (WGS) entry which is preliminary data.</text>
</comment>
<evidence type="ECO:0000313" key="1">
    <source>
        <dbReference type="EMBL" id="KAJ4706204.1"/>
    </source>
</evidence>
<name>A0ACC1X684_MELAZ</name>
<dbReference type="EMBL" id="CM051404">
    <property type="protein sequence ID" value="KAJ4706204.1"/>
    <property type="molecule type" value="Genomic_DNA"/>
</dbReference>
<keyword evidence="2" id="KW-1185">Reference proteome</keyword>
<sequence>MKSNSDADDFVKSSCGVTLYPDLCYETLSAYASTIQTSPRELANAALNVSLNEAKNTSALVLKLSRERELRPREAGAVKDCVENMRESVEELRQSLQAMKDLEGPEFEFQMSNIQTWVSAALTNEDTCTDNFQGKAMNGNVKDTIRTSIVRVSQLTSNALALINNTT</sequence>
<organism evidence="1 2">
    <name type="scientific">Melia azedarach</name>
    <name type="common">Chinaberry tree</name>
    <dbReference type="NCBI Taxonomy" id="155640"/>
    <lineage>
        <taxon>Eukaryota</taxon>
        <taxon>Viridiplantae</taxon>
        <taxon>Streptophyta</taxon>
        <taxon>Embryophyta</taxon>
        <taxon>Tracheophyta</taxon>
        <taxon>Spermatophyta</taxon>
        <taxon>Magnoliopsida</taxon>
        <taxon>eudicotyledons</taxon>
        <taxon>Gunneridae</taxon>
        <taxon>Pentapetalae</taxon>
        <taxon>rosids</taxon>
        <taxon>malvids</taxon>
        <taxon>Sapindales</taxon>
        <taxon>Meliaceae</taxon>
        <taxon>Melia</taxon>
    </lineage>
</organism>
<accession>A0ACC1X684</accession>
<evidence type="ECO:0000313" key="2">
    <source>
        <dbReference type="Proteomes" id="UP001164539"/>
    </source>
</evidence>
<reference evidence="1 2" key="1">
    <citation type="journal article" date="2023" name="Science">
        <title>Complex scaffold remodeling in plant triterpene biosynthesis.</title>
        <authorList>
            <person name="De La Pena R."/>
            <person name="Hodgson H."/>
            <person name="Liu J.C."/>
            <person name="Stephenson M.J."/>
            <person name="Martin A.C."/>
            <person name="Owen C."/>
            <person name="Harkess A."/>
            <person name="Leebens-Mack J."/>
            <person name="Jimenez L.E."/>
            <person name="Osbourn A."/>
            <person name="Sattely E.S."/>
        </authorList>
    </citation>
    <scope>NUCLEOTIDE SEQUENCE [LARGE SCALE GENOMIC DNA]</scope>
    <source>
        <strain evidence="2">cv. JPN11</strain>
        <tissue evidence="1">Leaf</tissue>
    </source>
</reference>
<proteinExistence type="predicted"/>
<dbReference type="Proteomes" id="UP001164539">
    <property type="component" value="Chromosome 11"/>
</dbReference>